<evidence type="ECO:0000313" key="2">
    <source>
        <dbReference type="Proteomes" id="UP000199039"/>
    </source>
</evidence>
<organism evidence="1 2">
    <name type="scientific">Sanguibacter gelidistatuariae</name>
    <dbReference type="NCBI Taxonomy" id="1814289"/>
    <lineage>
        <taxon>Bacteria</taxon>
        <taxon>Bacillati</taxon>
        <taxon>Actinomycetota</taxon>
        <taxon>Actinomycetes</taxon>
        <taxon>Micrococcales</taxon>
        <taxon>Sanguibacteraceae</taxon>
        <taxon>Sanguibacter</taxon>
    </lineage>
</organism>
<sequence length="192" mass="19870">MTVPTEPSAPLTSPLSPTQRALADAVVDVEKHVASTGWDAPTRVFALVSTQAALAAEPELASVLPPATVQAALTDPTHLTSVEQDGLPDSGSLEDLLASIIWPEAVSGAAVVVECIILPPSAEAHIPDDPAAALVFLAEHPDRQDVRMAVGVLRDGASWCALRTRANDSDADVATGMSLVPGLIEALRSTFV</sequence>
<accession>A0A1G6L3Q0</accession>
<dbReference type="NCBIfam" id="NF040618">
    <property type="entry name" value="PPA1309_fam"/>
    <property type="match status" value="1"/>
</dbReference>
<dbReference type="AlphaFoldDB" id="A0A1G6L3Q0"/>
<evidence type="ECO:0000313" key="1">
    <source>
        <dbReference type="EMBL" id="SDC37824.1"/>
    </source>
</evidence>
<dbReference type="RefSeq" id="WP_093182400.1">
    <property type="nucleotide sequence ID" value="NZ_FMYH01000002.1"/>
</dbReference>
<proteinExistence type="predicted"/>
<keyword evidence="2" id="KW-1185">Reference proteome</keyword>
<dbReference type="InterPro" id="IPR047681">
    <property type="entry name" value="PPA1309-like"/>
</dbReference>
<dbReference type="Proteomes" id="UP000199039">
    <property type="component" value="Unassembled WGS sequence"/>
</dbReference>
<gene>
    <name evidence="1" type="ORF">SAMN05216410_1756</name>
</gene>
<name>A0A1G6L3Q0_9MICO</name>
<reference evidence="1 2" key="1">
    <citation type="submission" date="2016-09" db="EMBL/GenBank/DDBJ databases">
        <authorList>
            <person name="Capua I."/>
            <person name="De Benedictis P."/>
            <person name="Joannis T."/>
            <person name="Lombin L.H."/>
            <person name="Cattoli G."/>
        </authorList>
    </citation>
    <scope>NUCLEOTIDE SEQUENCE [LARGE SCALE GENOMIC DNA]</scope>
    <source>
        <strain evidence="1 2">ISLP-3</strain>
    </source>
</reference>
<protein>
    <submittedName>
        <fullName evidence="1">Uncharacterized protein</fullName>
    </submittedName>
</protein>
<dbReference type="STRING" id="1814289.SAMN05216410_1756"/>
<dbReference type="EMBL" id="FMYH01000002">
    <property type="protein sequence ID" value="SDC37824.1"/>
    <property type="molecule type" value="Genomic_DNA"/>
</dbReference>
<dbReference type="OrthoDB" id="3266223at2"/>